<evidence type="ECO:0000256" key="6">
    <source>
        <dbReference type="ARBA" id="ARBA00022840"/>
    </source>
</evidence>
<dbReference type="PROSITE" id="PS00107">
    <property type="entry name" value="PROTEIN_KINASE_ATP"/>
    <property type="match status" value="1"/>
</dbReference>
<evidence type="ECO:0000256" key="11">
    <source>
        <dbReference type="SAM" id="MobiDB-lite"/>
    </source>
</evidence>
<dbReference type="PANTHER" id="PTHR24363:SF0">
    <property type="entry name" value="SERINE_THREONINE KINASE LIKE DOMAIN CONTAINING 1"/>
    <property type="match status" value="1"/>
</dbReference>
<dbReference type="Gene3D" id="3.30.200.20">
    <property type="entry name" value="Phosphorylase Kinase, domain 1"/>
    <property type="match status" value="1"/>
</dbReference>
<dbReference type="Pfam" id="PF00069">
    <property type="entry name" value="Pkinase"/>
    <property type="match status" value="1"/>
</dbReference>
<dbReference type="InterPro" id="IPR000719">
    <property type="entry name" value="Prot_kinase_dom"/>
</dbReference>
<dbReference type="Gene3D" id="1.10.510.10">
    <property type="entry name" value="Transferase(Phosphotransferase) domain 1"/>
    <property type="match status" value="1"/>
</dbReference>
<dbReference type="Proteomes" id="UP000248857">
    <property type="component" value="Unassembled WGS sequence"/>
</dbReference>
<keyword evidence="10" id="KW-0175">Coiled coil</keyword>
<dbReference type="PROSITE" id="PS50011">
    <property type="entry name" value="PROTEIN_KINASE_DOM"/>
    <property type="match status" value="1"/>
</dbReference>
<evidence type="ECO:0000259" key="12">
    <source>
        <dbReference type="PROSITE" id="PS50011"/>
    </source>
</evidence>
<dbReference type="GO" id="GO:0004674">
    <property type="term" value="F:protein serine/threonine kinase activity"/>
    <property type="evidence" value="ECO:0007669"/>
    <property type="project" value="UniProtKB-KW"/>
</dbReference>
<feature type="compositionally biased region" description="Low complexity" evidence="11">
    <location>
        <begin position="614"/>
        <end position="669"/>
    </location>
</feature>
<evidence type="ECO:0000256" key="8">
    <source>
        <dbReference type="ARBA" id="ARBA00048679"/>
    </source>
</evidence>
<dbReference type="AlphaFoldDB" id="A0A2W1JSQ4"/>
<feature type="coiled-coil region" evidence="10">
    <location>
        <begin position="569"/>
        <end position="603"/>
    </location>
</feature>
<keyword evidence="2" id="KW-0723">Serine/threonine-protein kinase</keyword>
<dbReference type="InterPro" id="IPR011009">
    <property type="entry name" value="Kinase-like_dom_sf"/>
</dbReference>
<accession>A0A2W1JSQ4</accession>
<dbReference type="InterPro" id="IPR017441">
    <property type="entry name" value="Protein_kinase_ATP_BS"/>
</dbReference>
<dbReference type="OrthoDB" id="9788659at2"/>
<keyword evidence="6 9" id="KW-0067">ATP-binding</keyword>
<evidence type="ECO:0000313" key="14">
    <source>
        <dbReference type="Proteomes" id="UP000248857"/>
    </source>
</evidence>
<evidence type="ECO:0000256" key="4">
    <source>
        <dbReference type="ARBA" id="ARBA00022741"/>
    </source>
</evidence>
<name>A0A2W1JSQ4_9CYAN</name>
<comment type="catalytic activity">
    <reaction evidence="8">
        <text>L-seryl-[protein] + ATP = O-phospho-L-seryl-[protein] + ADP + H(+)</text>
        <dbReference type="Rhea" id="RHEA:17989"/>
        <dbReference type="Rhea" id="RHEA-COMP:9863"/>
        <dbReference type="Rhea" id="RHEA-COMP:11604"/>
        <dbReference type="ChEBI" id="CHEBI:15378"/>
        <dbReference type="ChEBI" id="CHEBI:29999"/>
        <dbReference type="ChEBI" id="CHEBI:30616"/>
        <dbReference type="ChEBI" id="CHEBI:83421"/>
        <dbReference type="ChEBI" id="CHEBI:456216"/>
        <dbReference type="EC" id="2.7.11.1"/>
    </reaction>
</comment>
<dbReference type="PANTHER" id="PTHR24363">
    <property type="entry name" value="SERINE/THREONINE PROTEIN KINASE"/>
    <property type="match status" value="1"/>
</dbReference>
<dbReference type="CDD" id="cd14014">
    <property type="entry name" value="STKc_PknB_like"/>
    <property type="match status" value="1"/>
</dbReference>
<comment type="caution">
    <text evidence="13">The sequence shown here is derived from an EMBL/GenBank/DDBJ whole genome shotgun (WGS) entry which is preliminary data.</text>
</comment>
<keyword evidence="5 13" id="KW-0418">Kinase</keyword>
<dbReference type="RefSeq" id="WP_110986466.1">
    <property type="nucleotide sequence ID" value="NZ_CAWNWM010000007.1"/>
</dbReference>
<dbReference type="GO" id="GO:0005524">
    <property type="term" value="F:ATP binding"/>
    <property type="evidence" value="ECO:0007669"/>
    <property type="project" value="UniProtKB-UniRule"/>
</dbReference>
<feature type="binding site" evidence="9">
    <location>
        <position position="42"/>
    </location>
    <ligand>
        <name>ATP</name>
        <dbReference type="ChEBI" id="CHEBI:30616"/>
    </ligand>
</feature>
<dbReference type="GO" id="GO:0106310">
    <property type="term" value="F:protein serine kinase activity"/>
    <property type="evidence" value="ECO:0007669"/>
    <property type="project" value="RHEA"/>
</dbReference>
<keyword evidence="14" id="KW-1185">Reference proteome</keyword>
<evidence type="ECO:0000256" key="10">
    <source>
        <dbReference type="SAM" id="Coils"/>
    </source>
</evidence>
<keyword evidence="3 13" id="KW-0808">Transferase</keyword>
<feature type="domain" description="Protein kinase" evidence="12">
    <location>
        <begin position="10"/>
        <end position="275"/>
    </location>
</feature>
<dbReference type="SMART" id="SM00220">
    <property type="entry name" value="S_TKc"/>
    <property type="match status" value="1"/>
</dbReference>
<protein>
    <recommendedName>
        <fullName evidence="1">non-specific serine/threonine protein kinase</fullName>
        <ecNumber evidence="1">2.7.11.1</ecNumber>
    </recommendedName>
</protein>
<evidence type="ECO:0000256" key="2">
    <source>
        <dbReference type="ARBA" id="ARBA00022527"/>
    </source>
</evidence>
<dbReference type="EC" id="2.7.11.1" evidence="1"/>
<reference evidence="13 14" key="1">
    <citation type="journal article" date="2018" name="Sci. Rep.">
        <title>A novel species of the marine cyanobacterium Acaryochloris with a unique pigment content and lifestyle.</title>
        <authorList>
            <person name="Partensky F."/>
            <person name="Six C."/>
            <person name="Ratin M."/>
            <person name="Garczarek L."/>
            <person name="Vaulot D."/>
            <person name="Probert I."/>
            <person name="Calteau A."/>
            <person name="Gourvil P."/>
            <person name="Marie D."/>
            <person name="Grebert T."/>
            <person name="Bouchier C."/>
            <person name="Le Panse S."/>
            <person name="Gachenot M."/>
            <person name="Rodriguez F."/>
            <person name="Garrido J.L."/>
        </authorList>
    </citation>
    <scope>NUCLEOTIDE SEQUENCE [LARGE SCALE GENOMIC DNA]</scope>
    <source>
        <strain evidence="13 14">RCC1774</strain>
    </source>
</reference>
<feature type="region of interest" description="Disordered" evidence="11">
    <location>
        <begin position="614"/>
        <end position="687"/>
    </location>
</feature>
<feature type="coiled-coil region" evidence="10">
    <location>
        <begin position="512"/>
        <end position="539"/>
    </location>
</feature>
<evidence type="ECO:0000256" key="7">
    <source>
        <dbReference type="ARBA" id="ARBA00047899"/>
    </source>
</evidence>
<proteinExistence type="predicted"/>
<evidence type="ECO:0000313" key="13">
    <source>
        <dbReference type="EMBL" id="PZD72934.1"/>
    </source>
</evidence>
<keyword evidence="4 9" id="KW-0547">Nucleotide-binding</keyword>
<evidence type="ECO:0000256" key="5">
    <source>
        <dbReference type="ARBA" id="ARBA00022777"/>
    </source>
</evidence>
<evidence type="ECO:0000256" key="1">
    <source>
        <dbReference type="ARBA" id="ARBA00012513"/>
    </source>
</evidence>
<comment type="catalytic activity">
    <reaction evidence="7">
        <text>L-threonyl-[protein] + ATP = O-phospho-L-threonyl-[protein] + ADP + H(+)</text>
        <dbReference type="Rhea" id="RHEA:46608"/>
        <dbReference type="Rhea" id="RHEA-COMP:11060"/>
        <dbReference type="Rhea" id="RHEA-COMP:11605"/>
        <dbReference type="ChEBI" id="CHEBI:15378"/>
        <dbReference type="ChEBI" id="CHEBI:30013"/>
        <dbReference type="ChEBI" id="CHEBI:30616"/>
        <dbReference type="ChEBI" id="CHEBI:61977"/>
        <dbReference type="ChEBI" id="CHEBI:456216"/>
        <dbReference type="EC" id="2.7.11.1"/>
    </reaction>
</comment>
<evidence type="ECO:0000256" key="9">
    <source>
        <dbReference type="PROSITE-ProRule" id="PRU10141"/>
    </source>
</evidence>
<organism evidence="13 14">
    <name type="scientific">Acaryochloris thomasi RCC1774</name>
    <dbReference type="NCBI Taxonomy" id="1764569"/>
    <lineage>
        <taxon>Bacteria</taxon>
        <taxon>Bacillati</taxon>
        <taxon>Cyanobacteriota</taxon>
        <taxon>Cyanophyceae</taxon>
        <taxon>Acaryochloridales</taxon>
        <taxon>Acaryochloridaceae</taxon>
        <taxon>Acaryochloris</taxon>
        <taxon>Acaryochloris thomasi</taxon>
    </lineage>
</organism>
<gene>
    <name evidence="13" type="primary">spkC_3</name>
    <name evidence="13" type="ORF">C1752_02764</name>
</gene>
<dbReference type="EMBL" id="PQWO01000007">
    <property type="protein sequence ID" value="PZD72934.1"/>
    <property type="molecule type" value="Genomic_DNA"/>
</dbReference>
<dbReference type="SUPFAM" id="SSF56112">
    <property type="entry name" value="Protein kinase-like (PK-like)"/>
    <property type="match status" value="1"/>
</dbReference>
<evidence type="ECO:0000256" key="3">
    <source>
        <dbReference type="ARBA" id="ARBA00022679"/>
    </source>
</evidence>
<sequence>MLGTLLAGRYKVIKPLGEGGFGEAYLAEDQHLPDAQCCVVKKLKTEHHQAAALKVARRLFDAEAKMLHKLGHHDQIPRLLAHFEEAEGFYLVEEFIPGHGIDHELEPGQPVKEEDAIALLCDILEVLDFVHQNQVIHRDIKPSNLIRRQTDGKVVLIDFGAVKQMTTQLINHHSHTPQTVLIGSPGYVPSEQFRGNPKLSSDVYAVGMIGIQALTGINPGMGQLPEDDETGELVWRNHAQVSPEFATILEKMVLYDYRQRYGSASTALSAVQALIDARKAAGLPQAEVVLIDDFAETEMGAVEEVPATVVTAQPAAPTDVGPAPTAIPPSPEVMEPVAASSLETPPLPETAAQDSTRYQDNENFKSVPVEPATAATIAATPLPLPKSLRASKGSKKLKAAALGIVVLLLGGGALGLASPHLEPLCQVFNNCSRTLQFQTVYKDAVDDAETAQADSKQAKNLKDLEAAHDRFEDAIASLKSIPEDVKIYPTAKQELPEYEKQFKVVQARLVAEKKAQEAFEQAEATAKTAEAKTAEAEKATTVAPIAEVQTQWKTAQTQLQSIPEDSFVAAQAKEKQQSQEKEIQALQSRIDQLIAAEKERQRQAAVAAAAARKKQQAAAAAAQRAATRSTASSSSTTSRTTTPSRSTSSAPSRSTSAPARKSPPSAPKAAPKKEPLWGAPAAKEPLW</sequence>